<dbReference type="InterPro" id="IPR000182">
    <property type="entry name" value="GNAT_dom"/>
</dbReference>
<proteinExistence type="predicted"/>
<evidence type="ECO:0000313" key="5">
    <source>
        <dbReference type="Proteomes" id="UP001552427"/>
    </source>
</evidence>
<reference evidence="4 5" key="1">
    <citation type="submission" date="2024-06" db="EMBL/GenBank/DDBJ databases">
        <title>The Natural Products Discovery Center: Release of the First 8490 Sequenced Strains for Exploring Actinobacteria Biosynthetic Diversity.</title>
        <authorList>
            <person name="Kalkreuter E."/>
            <person name="Kautsar S.A."/>
            <person name="Yang D."/>
            <person name="Bader C.D."/>
            <person name="Teijaro C.N."/>
            <person name="Fluegel L."/>
            <person name="Davis C.M."/>
            <person name="Simpson J.R."/>
            <person name="Lauterbach L."/>
            <person name="Steele A.D."/>
            <person name="Gui C."/>
            <person name="Meng S."/>
            <person name="Li G."/>
            <person name="Viehrig K."/>
            <person name="Ye F."/>
            <person name="Su P."/>
            <person name="Kiefer A.F."/>
            <person name="Nichols A."/>
            <person name="Cepeda A.J."/>
            <person name="Yan W."/>
            <person name="Fan B."/>
            <person name="Jiang Y."/>
            <person name="Adhikari A."/>
            <person name="Zheng C.-J."/>
            <person name="Schuster L."/>
            <person name="Cowan T.M."/>
            <person name="Smanski M.J."/>
            <person name="Chevrette M.G."/>
            <person name="De Carvalho L.P.S."/>
            <person name="Shen B."/>
        </authorList>
    </citation>
    <scope>NUCLEOTIDE SEQUENCE [LARGE SCALE GENOMIC DNA]</scope>
    <source>
        <strain evidence="4 5">NPDC049574</strain>
    </source>
</reference>
<evidence type="ECO:0000256" key="1">
    <source>
        <dbReference type="ARBA" id="ARBA00022679"/>
    </source>
</evidence>
<sequence length="159" mass="17001">MDTFIVAARPEDVPALVRSAAALFREDGGRRDPRLDVGWPERDGSAYYDGMVTGPDTLALLVRLGGPDGPVAGHLTGQLRAPDELRPDAVVAVLVSMRVAEELRGKGVGAKLVGRFLDWARERGANEASVSAYAANTGALRFYEARGFQPHEVTLTTAV</sequence>
<dbReference type="InterPro" id="IPR016181">
    <property type="entry name" value="Acyl_CoA_acyltransferase"/>
</dbReference>
<dbReference type="RefSeq" id="WP_364449449.1">
    <property type="nucleotide sequence ID" value="NZ_JBFARM010000004.1"/>
</dbReference>
<dbReference type="SUPFAM" id="SSF55729">
    <property type="entry name" value="Acyl-CoA N-acyltransferases (Nat)"/>
    <property type="match status" value="1"/>
</dbReference>
<dbReference type="Gene3D" id="3.40.630.30">
    <property type="match status" value="1"/>
</dbReference>
<evidence type="ECO:0000256" key="2">
    <source>
        <dbReference type="ARBA" id="ARBA00023315"/>
    </source>
</evidence>
<dbReference type="Proteomes" id="UP001552427">
    <property type="component" value="Unassembled WGS sequence"/>
</dbReference>
<dbReference type="PANTHER" id="PTHR43877">
    <property type="entry name" value="AMINOALKYLPHOSPHONATE N-ACETYLTRANSFERASE-RELATED-RELATED"/>
    <property type="match status" value="1"/>
</dbReference>
<dbReference type="Pfam" id="PF00583">
    <property type="entry name" value="Acetyltransf_1"/>
    <property type="match status" value="1"/>
</dbReference>
<name>A0ABV3H2S3_9ACTN</name>
<keyword evidence="1" id="KW-0808">Transferase</keyword>
<accession>A0ABV3H2S3</accession>
<gene>
    <name evidence="4" type="ORF">AB0K40_15105</name>
</gene>
<dbReference type="EMBL" id="JBFARM010000004">
    <property type="protein sequence ID" value="MEV4286830.1"/>
    <property type="molecule type" value="Genomic_DNA"/>
</dbReference>
<dbReference type="InterPro" id="IPR050832">
    <property type="entry name" value="Bact_Acetyltransf"/>
</dbReference>
<evidence type="ECO:0000259" key="3">
    <source>
        <dbReference type="PROSITE" id="PS51186"/>
    </source>
</evidence>
<feature type="domain" description="N-acetyltransferase" evidence="3">
    <location>
        <begin position="3"/>
        <end position="159"/>
    </location>
</feature>
<keyword evidence="2" id="KW-0012">Acyltransferase</keyword>
<dbReference type="PROSITE" id="PS51186">
    <property type="entry name" value="GNAT"/>
    <property type="match status" value="1"/>
</dbReference>
<keyword evidence="5" id="KW-1185">Reference proteome</keyword>
<dbReference type="CDD" id="cd04301">
    <property type="entry name" value="NAT_SF"/>
    <property type="match status" value="1"/>
</dbReference>
<organism evidence="4 5">
    <name type="scientific">Nonomuraea bangladeshensis</name>
    <dbReference type="NCBI Taxonomy" id="404385"/>
    <lineage>
        <taxon>Bacteria</taxon>
        <taxon>Bacillati</taxon>
        <taxon>Actinomycetota</taxon>
        <taxon>Actinomycetes</taxon>
        <taxon>Streptosporangiales</taxon>
        <taxon>Streptosporangiaceae</taxon>
        <taxon>Nonomuraea</taxon>
    </lineage>
</organism>
<protein>
    <submittedName>
        <fullName evidence="4">GNAT family N-acetyltransferase</fullName>
    </submittedName>
</protein>
<comment type="caution">
    <text evidence="4">The sequence shown here is derived from an EMBL/GenBank/DDBJ whole genome shotgun (WGS) entry which is preliminary data.</text>
</comment>
<evidence type="ECO:0000313" key="4">
    <source>
        <dbReference type="EMBL" id="MEV4286830.1"/>
    </source>
</evidence>